<evidence type="ECO:0000313" key="2">
    <source>
        <dbReference type="EMBL" id="MFC6770614.1"/>
    </source>
</evidence>
<protein>
    <submittedName>
        <fullName evidence="2">Aldehyde dehydrogenase family protein</fullName>
    </submittedName>
</protein>
<dbReference type="InterPro" id="IPR047110">
    <property type="entry name" value="GABD/Sad-like"/>
</dbReference>
<feature type="domain" description="Aldehyde dehydrogenase" evidence="1">
    <location>
        <begin position="4"/>
        <end position="121"/>
    </location>
</feature>
<feature type="non-terminal residue" evidence="2">
    <location>
        <position position="1"/>
    </location>
</feature>
<dbReference type="PANTHER" id="PTHR43217:SF1">
    <property type="entry name" value="SUCCINATE SEMIALDEHYDE DEHYDROGENASE [NAD(P)+] SAD"/>
    <property type="match status" value="1"/>
</dbReference>
<dbReference type="InterPro" id="IPR016163">
    <property type="entry name" value="Ald_DH_C"/>
</dbReference>
<accession>A0ABD5SZV9</accession>
<dbReference type="PANTHER" id="PTHR43217">
    <property type="entry name" value="SUCCINATE SEMIALDEHYDE DEHYDROGENASE [NAD(P)+] SAD"/>
    <property type="match status" value="1"/>
</dbReference>
<gene>
    <name evidence="2" type="ORF">ACFQDD_03585</name>
</gene>
<dbReference type="EMBL" id="JBHSWT010000096">
    <property type="protein sequence ID" value="MFC6770614.1"/>
    <property type="molecule type" value="Genomic_DNA"/>
</dbReference>
<dbReference type="InterPro" id="IPR016162">
    <property type="entry name" value="Ald_DH_N"/>
</dbReference>
<evidence type="ECO:0000259" key="1">
    <source>
        <dbReference type="Pfam" id="PF00171"/>
    </source>
</evidence>
<comment type="caution">
    <text evidence="2">The sequence shown here is derived from an EMBL/GenBank/DDBJ whole genome shotgun (WGS) entry which is preliminary data.</text>
</comment>
<dbReference type="InterPro" id="IPR015590">
    <property type="entry name" value="Aldehyde_DH_dom"/>
</dbReference>
<proteinExistence type="predicted"/>
<dbReference type="Gene3D" id="3.40.605.10">
    <property type="entry name" value="Aldehyde Dehydrogenase, Chain A, domain 1"/>
    <property type="match status" value="1"/>
</dbReference>
<dbReference type="AlphaFoldDB" id="A0ABD5SZV9"/>
<dbReference type="SUPFAM" id="SSF53720">
    <property type="entry name" value="ALDH-like"/>
    <property type="match status" value="1"/>
</dbReference>
<sequence>GEPLDREGAFYPPTVLTDVPAGCPVDSEETFGPVAAVYEIADEASAVALANDTEFGLGASVWTEDRDRGERVAGRIDAGCVYVNQLVKSDPRVPFGGVNDSGYGRELAGAGIREFVNRKTVWVE</sequence>
<dbReference type="Pfam" id="PF00171">
    <property type="entry name" value="Aldedh"/>
    <property type="match status" value="1"/>
</dbReference>
<dbReference type="Proteomes" id="UP001596274">
    <property type="component" value="Unassembled WGS sequence"/>
</dbReference>
<dbReference type="Gene3D" id="3.40.309.10">
    <property type="entry name" value="Aldehyde Dehydrogenase, Chain A, domain 2"/>
    <property type="match status" value="1"/>
</dbReference>
<keyword evidence="3" id="KW-1185">Reference proteome</keyword>
<reference evidence="2 3" key="1">
    <citation type="journal article" date="2019" name="Int. J. Syst. Evol. Microbiol.">
        <title>The Global Catalogue of Microorganisms (GCM) 10K type strain sequencing project: providing services to taxonomists for standard genome sequencing and annotation.</title>
        <authorList>
            <consortium name="The Broad Institute Genomics Platform"/>
            <consortium name="The Broad Institute Genome Sequencing Center for Infectious Disease"/>
            <person name="Wu L."/>
            <person name="Ma J."/>
        </authorList>
    </citation>
    <scope>NUCLEOTIDE SEQUENCE [LARGE SCALE GENOMIC DNA]</scope>
    <source>
        <strain evidence="2 3">PJ61</strain>
    </source>
</reference>
<name>A0ABD5SZV9_9EURY</name>
<dbReference type="InterPro" id="IPR016161">
    <property type="entry name" value="Ald_DH/histidinol_DH"/>
</dbReference>
<organism evidence="2 3">
    <name type="scientific">Halorubrum pallidum</name>
    <dbReference type="NCBI Taxonomy" id="1526114"/>
    <lineage>
        <taxon>Archaea</taxon>
        <taxon>Methanobacteriati</taxon>
        <taxon>Methanobacteriota</taxon>
        <taxon>Stenosarchaea group</taxon>
        <taxon>Halobacteria</taxon>
        <taxon>Halobacteriales</taxon>
        <taxon>Haloferacaceae</taxon>
        <taxon>Halorubrum</taxon>
    </lineage>
</organism>
<evidence type="ECO:0000313" key="3">
    <source>
        <dbReference type="Proteomes" id="UP001596274"/>
    </source>
</evidence>